<comment type="caution">
    <text evidence="1">The sequence shown here is derived from an EMBL/GenBank/DDBJ whole genome shotgun (WGS) entry which is preliminary data.</text>
</comment>
<dbReference type="Proteomes" id="UP000178534">
    <property type="component" value="Unassembled WGS sequence"/>
</dbReference>
<reference evidence="1 2" key="1">
    <citation type="journal article" date="2016" name="Nat. Commun.">
        <title>Thousands of microbial genomes shed light on interconnected biogeochemical processes in an aquifer system.</title>
        <authorList>
            <person name="Anantharaman K."/>
            <person name="Brown C.T."/>
            <person name="Hug L.A."/>
            <person name="Sharon I."/>
            <person name="Castelle C.J."/>
            <person name="Probst A.J."/>
            <person name="Thomas B.C."/>
            <person name="Singh A."/>
            <person name="Wilkins M.J."/>
            <person name="Karaoz U."/>
            <person name="Brodie E.L."/>
            <person name="Williams K.H."/>
            <person name="Hubbard S.S."/>
            <person name="Banfield J.F."/>
        </authorList>
    </citation>
    <scope>NUCLEOTIDE SEQUENCE [LARGE SCALE GENOMIC DNA]</scope>
</reference>
<evidence type="ECO:0008006" key="3">
    <source>
        <dbReference type="Google" id="ProtNLM"/>
    </source>
</evidence>
<dbReference type="AlphaFoldDB" id="A0A1G2DJP6"/>
<sequence>MNNKYTKRRLIAEDIAEKLAPMGVDIVIVGSVAYGPDSVTTESDVDLVGICSFPSTNMS</sequence>
<dbReference type="EMBL" id="MHLP01000013">
    <property type="protein sequence ID" value="OGZ13028.1"/>
    <property type="molecule type" value="Genomic_DNA"/>
</dbReference>
<proteinExistence type="predicted"/>
<name>A0A1G2DJP6_9BACT</name>
<protein>
    <recommendedName>
        <fullName evidence="3">Polymerase nucleotidyl transferase domain-containing protein</fullName>
    </recommendedName>
</protein>
<evidence type="ECO:0000313" key="2">
    <source>
        <dbReference type="Proteomes" id="UP000178534"/>
    </source>
</evidence>
<organism evidence="1 2">
    <name type="scientific">Candidatus Lloydbacteria bacterium RIFCSPLOWO2_01_FULL_50_20</name>
    <dbReference type="NCBI Taxonomy" id="1798665"/>
    <lineage>
        <taxon>Bacteria</taxon>
        <taxon>Candidatus Lloydiibacteriota</taxon>
    </lineage>
</organism>
<accession>A0A1G2DJP6</accession>
<gene>
    <name evidence="1" type="ORF">A2942_00640</name>
</gene>
<evidence type="ECO:0000313" key="1">
    <source>
        <dbReference type="EMBL" id="OGZ13028.1"/>
    </source>
</evidence>